<evidence type="ECO:0000313" key="2">
    <source>
        <dbReference type="EMBL" id="KAK4223006.1"/>
    </source>
</evidence>
<reference evidence="2" key="2">
    <citation type="submission" date="2023-05" db="EMBL/GenBank/DDBJ databases">
        <authorList>
            <consortium name="Lawrence Berkeley National Laboratory"/>
            <person name="Steindorff A."/>
            <person name="Hensen N."/>
            <person name="Bonometti L."/>
            <person name="Westerberg I."/>
            <person name="Brannstrom I.O."/>
            <person name="Guillou S."/>
            <person name="Cros-Aarteil S."/>
            <person name="Calhoun S."/>
            <person name="Haridas S."/>
            <person name="Kuo A."/>
            <person name="Mondo S."/>
            <person name="Pangilinan J."/>
            <person name="Riley R."/>
            <person name="Labutti K."/>
            <person name="Andreopoulos B."/>
            <person name="Lipzen A."/>
            <person name="Chen C."/>
            <person name="Yanf M."/>
            <person name="Daum C."/>
            <person name="Ng V."/>
            <person name="Clum A."/>
            <person name="Ohm R."/>
            <person name="Martin F."/>
            <person name="Silar P."/>
            <person name="Natvig D."/>
            <person name="Lalanne C."/>
            <person name="Gautier V."/>
            <person name="Ament-Velasquez S.L."/>
            <person name="Kruys A."/>
            <person name="Hutchinson M.I."/>
            <person name="Powell A.J."/>
            <person name="Barry K."/>
            <person name="Miller A.N."/>
            <person name="Grigoriev I.V."/>
            <person name="Debuchy R."/>
            <person name="Gladieux P."/>
            <person name="Thoren M.H."/>
            <person name="Johannesson H."/>
        </authorList>
    </citation>
    <scope>NUCLEOTIDE SEQUENCE</scope>
    <source>
        <strain evidence="2">CBS 990.96</strain>
    </source>
</reference>
<comment type="caution">
    <text evidence="2">The sequence shown here is derived from an EMBL/GenBank/DDBJ whole genome shotgun (WGS) entry which is preliminary data.</text>
</comment>
<dbReference type="EMBL" id="MU865444">
    <property type="protein sequence ID" value="KAK4223006.1"/>
    <property type="molecule type" value="Genomic_DNA"/>
</dbReference>
<feature type="region of interest" description="Disordered" evidence="1">
    <location>
        <begin position="141"/>
        <end position="164"/>
    </location>
</feature>
<sequence length="279" mass="30812">MSKKRKWKNEKKLNKVNRVPFVVLPFYISGMHPTRMESFGHGRLFEGPSTGKRPIILQISSSRQTQSIPQNAVQGFPAWLVLVAVGLEDELLMFVVLPLVVTGVVSMGGSGCLWYGREVVAGFVESSVDVGILGKGEKVGDEVEEARSRSTKDDDEEEGRSTEAAGSVDSGIVYVPLRLLSLINEFIILEDIPVATKLPATLADIATTSVATQTRMKNLILFIDYYLVRWWLSNFESAIGRTVHGKRANGTRANCHKNSVRLKGQENEKNHKSKIAGIE</sequence>
<accession>A0AAN6YRY1</accession>
<dbReference type="Proteomes" id="UP001301958">
    <property type="component" value="Unassembled WGS sequence"/>
</dbReference>
<gene>
    <name evidence="2" type="ORF">QBC38DRAFT_548790</name>
</gene>
<name>A0AAN6YRY1_9PEZI</name>
<feature type="compositionally biased region" description="Basic and acidic residues" evidence="1">
    <location>
        <begin position="141"/>
        <end position="152"/>
    </location>
</feature>
<evidence type="ECO:0000256" key="1">
    <source>
        <dbReference type="SAM" id="MobiDB-lite"/>
    </source>
</evidence>
<proteinExistence type="predicted"/>
<organism evidence="2 3">
    <name type="scientific">Podospora fimiseda</name>
    <dbReference type="NCBI Taxonomy" id="252190"/>
    <lineage>
        <taxon>Eukaryota</taxon>
        <taxon>Fungi</taxon>
        <taxon>Dikarya</taxon>
        <taxon>Ascomycota</taxon>
        <taxon>Pezizomycotina</taxon>
        <taxon>Sordariomycetes</taxon>
        <taxon>Sordariomycetidae</taxon>
        <taxon>Sordariales</taxon>
        <taxon>Podosporaceae</taxon>
        <taxon>Podospora</taxon>
    </lineage>
</organism>
<protein>
    <submittedName>
        <fullName evidence="2">Uncharacterized protein</fullName>
    </submittedName>
</protein>
<evidence type="ECO:0000313" key="3">
    <source>
        <dbReference type="Proteomes" id="UP001301958"/>
    </source>
</evidence>
<reference evidence="2" key="1">
    <citation type="journal article" date="2023" name="Mol. Phylogenet. Evol.">
        <title>Genome-scale phylogeny and comparative genomics of the fungal order Sordariales.</title>
        <authorList>
            <person name="Hensen N."/>
            <person name="Bonometti L."/>
            <person name="Westerberg I."/>
            <person name="Brannstrom I.O."/>
            <person name="Guillou S."/>
            <person name="Cros-Aarteil S."/>
            <person name="Calhoun S."/>
            <person name="Haridas S."/>
            <person name="Kuo A."/>
            <person name="Mondo S."/>
            <person name="Pangilinan J."/>
            <person name="Riley R."/>
            <person name="LaButti K."/>
            <person name="Andreopoulos B."/>
            <person name="Lipzen A."/>
            <person name="Chen C."/>
            <person name="Yan M."/>
            <person name="Daum C."/>
            <person name="Ng V."/>
            <person name="Clum A."/>
            <person name="Steindorff A."/>
            <person name="Ohm R.A."/>
            <person name="Martin F."/>
            <person name="Silar P."/>
            <person name="Natvig D.O."/>
            <person name="Lalanne C."/>
            <person name="Gautier V."/>
            <person name="Ament-Velasquez S.L."/>
            <person name="Kruys A."/>
            <person name="Hutchinson M.I."/>
            <person name="Powell A.J."/>
            <person name="Barry K."/>
            <person name="Miller A.N."/>
            <person name="Grigoriev I.V."/>
            <person name="Debuchy R."/>
            <person name="Gladieux P."/>
            <person name="Hiltunen Thoren M."/>
            <person name="Johannesson H."/>
        </authorList>
    </citation>
    <scope>NUCLEOTIDE SEQUENCE</scope>
    <source>
        <strain evidence="2">CBS 990.96</strain>
    </source>
</reference>
<dbReference type="AlphaFoldDB" id="A0AAN6YRY1"/>
<keyword evidence="3" id="KW-1185">Reference proteome</keyword>